<reference evidence="1" key="1">
    <citation type="submission" date="2022-03" db="EMBL/GenBank/DDBJ databases">
        <authorList>
            <person name="Woo C.Y."/>
        </authorList>
    </citation>
    <scope>NUCLEOTIDE SEQUENCE</scope>
    <source>
        <strain evidence="1">CYS-01</strain>
    </source>
</reference>
<comment type="caution">
    <text evidence="1">The sequence shown here is derived from an EMBL/GenBank/DDBJ whole genome shotgun (WGS) entry which is preliminary data.</text>
</comment>
<dbReference type="RefSeq" id="WP_243362799.1">
    <property type="nucleotide sequence ID" value="NZ_JALGBH010000002.1"/>
</dbReference>
<evidence type="ECO:0000313" key="1">
    <source>
        <dbReference type="EMBL" id="MCJ0743576.1"/>
    </source>
</evidence>
<dbReference type="EMBL" id="JALGBH010000002">
    <property type="protein sequence ID" value="MCJ0743576.1"/>
    <property type="molecule type" value="Genomic_DNA"/>
</dbReference>
<organism evidence="1 2">
    <name type="scientific">Pedobacter montanisoli</name>
    <dbReference type="NCBI Taxonomy" id="2923277"/>
    <lineage>
        <taxon>Bacteria</taxon>
        <taxon>Pseudomonadati</taxon>
        <taxon>Bacteroidota</taxon>
        <taxon>Sphingobacteriia</taxon>
        <taxon>Sphingobacteriales</taxon>
        <taxon>Sphingobacteriaceae</taxon>
        <taxon>Pedobacter</taxon>
    </lineage>
</organism>
<gene>
    <name evidence="1" type="ORF">MMF97_12705</name>
</gene>
<evidence type="ECO:0000313" key="2">
    <source>
        <dbReference type="Proteomes" id="UP001165460"/>
    </source>
</evidence>
<accession>A0ABS9ZZ29</accession>
<dbReference type="Proteomes" id="UP001165460">
    <property type="component" value="Unassembled WGS sequence"/>
</dbReference>
<sequence>MTKILITAATTATAIKIKKAFAGFELILADYGEVPQLQTENYSFLSLGNQNKESAAHILLTSCLDHNVDMILPLYRFEIEAVSKAVTLFTEYGIKVLLPRTDLLPQYDVQTDLKNWIILENGNILYQSFPEHIRNEEAANLKLNGAFYIEPQTEKLGLISI</sequence>
<name>A0ABS9ZZ29_9SPHI</name>
<protein>
    <submittedName>
        <fullName evidence="1">Uncharacterized protein</fullName>
    </submittedName>
</protein>
<keyword evidence="2" id="KW-1185">Reference proteome</keyword>
<dbReference type="Gene3D" id="3.40.50.20">
    <property type="match status" value="1"/>
</dbReference>
<proteinExistence type="predicted"/>